<dbReference type="InterPro" id="IPR011604">
    <property type="entry name" value="PDDEXK-like_dom_sf"/>
</dbReference>
<protein>
    <recommendedName>
        <fullName evidence="2">YqaJ viral recombinase domain-containing protein</fullName>
    </recommendedName>
</protein>
<name>A0A0F9LCN0_9ZZZZ</name>
<gene>
    <name evidence="1" type="ORF">LCGC14_1526140</name>
</gene>
<comment type="caution">
    <text evidence="1">The sequence shown here is derived from an EMBL/GenBank/DDBJ whole genome shotgun (WGS) entry which is preliminary data.</text>
</comment>
<evidence type="ECO:0008006" key="2">
    <source>
        <dbReference type="Google" id="ProtNLM"/>
    </source>
</evidence>
<dbReference type="EMBL" id="LAZR01011383">
    <property type="protein sequence ID" value="KKM61990.1"/>
    <property type="molecule type" value="Genomic_DNA"/>
</dbReference>
<dbReference type="AlphaFoldDB" id="A0A0F9LCN0"/>
<organism evidence="1">
    <name type="scientific">marine sediment metagenome</name>
    <dbReference type="NCBI Taxonomy" id="412755"/>
    <lineage>
        <taxon>unclassified sequences</taxon>
        <taxon>metagenomes</taxon>
        <taxon>ecological metagenomes</taxon>
    </lineage>
</organism>
<dbReference type="Gene3D" id="3.90.320.10">
    <property type="match status" value="1"/>
</dbReference>
<proteinExistence type="predicted"/>
<reference evidence="1" key="1">
    <citation type="journal article" date="2015" name="Nature">
        <title>Complex archaea that bridge the gap between prokaryotes and eukaryotes.</title>
        <authorList>
            <person name="Spang A."/>
            <person name="Saw J.H."/>
            <person name="Jorgensen S.L."/>
            <person name="Zaremba-Niedzwiedzka K."/>
            <person name="Martijn J."/>
            <person name="Lind A.E."/>
            <person name="van Eijk R."/>
            <person name="Schleper C."/>
            <person name="Guy L."/>
            <person name="Ettema T.J."/>
        </authorList>
    </citation>
    <scope>NUCLEOTIDE SEQUENCE</scope>
</reference>
<feature type="non-terminal residue" evidence="1">
    <location>
        <position position="1"/>
    </location>
</feature>
<sequence length="276" mass="31115">LDYTIFASQDEPEKWQRDTGVLDIKCPISMVFGKIVDKGIRQSELVQMQTYLAVARRPWGSLGYCNLEHNGGPILSVDVRADPKLGKFLLELGQRFWDEHVLTGTPPDPEEWKVLGKEDTPPVLERSGALFTIEMGEHEEIVAKGLELLDATSLRKRGETLEKAAKKAMKEMVEESFDSDRVEVADLGGSKFTIVRMDGRKSFRQDTLRAAKPIDRDKLRVRLMSMRVMDRDKEDAEAAVEETLTALELDIDAFVKVGNPSSHIRATDRRPETDDG</sequence>
<evidence type="ECO:0000313" key="1">
    <source>
        <dbReference type="EMBL" id="KKM61990.1"/>
    </source>
</evidence>
<accession>A0A0F9LCN0</accession>
<dbReference type="InterPro" id="IPR011335">
    <property type="entry name" value="Restrct_endonuc-II-like"/>
</dbReference>
<dbReference type="SUPFAM" id="SSF52980">
    <property type="entry name" value="Restriction endonuclease-like"/>
    <property type="match status" value="1"/>
</dbReference>